<evidence type="ECO:0000256" key="1">
    <source>
        <dbReference type="SAM" id="MobiDB-lite"/>
    </source>
</evidence>
<protein>
    <submittedName>
        <fullName evidence="4">Early nodulin-like protein 18 isoform 1</fullName>
    </submittedName>
</protein>
<accession>A0A7J7CG35</accession>
<feature type="domain" description="Phytocyanin" evidence="3">
    <location>
        <begin position="32"/>
        <end position="153"/>
    </location>
</feature>
<evidence type="ECO:0000313" key="4">
    <source>
        <dbReference type="EMBL" id="KAF5732977.1"/>
    </source>
</evidence>
<proteinExistence type="predicted"/>
<dbReference type="SUPFAM" id="SSF49503">
    <property type="entry name" value="Cupredoxins"/>
    <property type="match status" value="1"/>
</dbReference>
<dbReference type="PANTHER" id="PTHR33021:SF213">
    <property type="entry name" value="OS12G0454600 PROTEIN"/>
    <property type="match status" value="1"/>
</dbReference>
<dbReference type="GO" id="GO:0009055">
    <property type="term" value="F:electron transfer activity"/>
    <property type="evidence" value="ECO:0007669"/>
    <property type="project" value="InterPro"/>
</dbReference>
<reference evidence="4 5" key="1">
    <citation type="journal article" date="2020" name="Nat. Commun.">
        <title>Genome of Tripterygium wilfordii and identification of cytochrome P450 involved in triptolide biosynthesis.</title>
        <authorList>
            <person name="Tu L."/>
            <person name="Su P."/>
            <person name="Zhang Z."/>
            <person name="Gao L."/>
            <person name="Wang J."/>
            <person name="Hu T."/>
            <person name="Zhou J."/>
            <person name="Zhang Y."/>
            <person name="Zhao Y."/>
            <person name="Liu Y."/>
            <person name="Song Y."/>
            <person name="Tong Y."/>
            <person name="Lu Y."/>
            <person name="Yang J."/>
            <person name="Xu C."/>
            <person name="Jia M."/>
            <person name="Peters R.J."/>
            <person name="Huang L."/>
            <person name="Gao W."/>
        </authorList>
    </citation>
    <scope>NUCLEOTIDE SEQUENCE [LARGE SCALE GENOMIC DNA]</scope>
    <source>
        <strain evidence="5">cv. XIE 37</strain>
        <tissue evidence="4">Leaf</tissue>
    </source>
</reference>
<organism evidence="4 5">
    <name type="scientific">Tripterygium wilfordii</name>
    <name type="common">Thunder God vine</name>
    <dbReference type="NCBI Taxonomy" id="458696"/>
    <lineage>
        <taxon>Eukaryota</taxon>
        <taxon>Viridiplantae</taxon>
        <taxon>Streptophyta</taxon>
        <taxon>Embryophyta</taxon>
        <taxon>Tracheophyta</taxon>
        <taxon>Spermatophyta</taxon>
        <taxon>Magnoliopsida</taxon>
        <taxon>eudicotyledons</taxon>
        <taxon>Gunneridae</taxon>
        <taxon>Pentapetalae</taxon>
        <taxon>rosids</taxon>
        <taxon>fabids</taxon>
        <taxon>Celastrales</taxon>
        <taxon>Celastraceae</taxon>
        <taxon>Tripterygium</taxon>
    </lineage>
</organism>
<comment type="caution">
    <text evidence="4">The sequence shown here is derived from an EMBL/GenBank/DDBJ whole genome shotgun (WGS) entry which is preliminary data.</text>
</comment>
<dbReference type="InParanoid" id="A0A7J7CG35"/>
<feature type="signal peptide" evidence="2">
    <location>
        <begin position="1"/>
        <end position="27"/>
    </location>
</feature>
<dbReference type="EMBL" id="JAAARO010000017">
    <property type="protein sequence ID" value="KAF5732977.1"/>
    <property type="molecule type" value="Genomic_DNA"/>
</dbReference>
<evidence type="ECO:0000259" key="3">
    <source>
        <dbReference type="PROSITE" id="PS51485"/>
    </source>
</evidence>
<feature type="region of interest" description="Disordered" evidence="1">
    <location>
        <begin position="157"/>
        <end position="191"/>
    </location>
</feature>
<keyword evidence="2" id="KW-0732">Signal</keyword>
<dbReference type="Proteomes" id="UP000593562">
    <property type="component" value="Unassembled WGS sequence"/>
</dbReference>
<gene>
    <name evidence="4" type="ORF">HS088_TW17G00511</name>
</gene>
<dbReference type="GO" id="GO:0005886">
    <property type="term" value="C:plasma membrane"/>
    <property type="evidence" value="ECO:0007669"/>
    <property type="project" value="TreeGrafter"/>
</dbReference>
<dbReference type="InterPro" id="IPR008972">
    <property type="entry name" value="Cupredoxin"/>
</dbReference>
<dbReference type="AlphaFoldDB" id="A0A7J7CG35"/>
<dbReference type="PANTHER" id="PTHR33021">
    <property type="entry name" value="BLUE COPPER PROTEIN"/>
    <property type="match status" value="1"/>
</dbReference>
<keyword evidence="5" id="KW-1185">Reference proteome</keyword>
<dbReference type="FunFam" id="2.60.40.420:FF:000048">
    <property type="entry name" value="Early nodulin-like protein 18"/>
    <property type="match status" value="1"/>
</dbReference>
<dbReference type="OrthoDB" id="688954at2759"/>
<evidence type="ECO:0000313" key="5">
    <source>
        <dbReference type="Proteomes" id="UP000593562"/>
    </source>
</evidence>
<feature type="chain" id="PRO_5029691974" evidence="2">
    <location>
        <begin position="28"/>
        <end position="221"/>
    </location>
</feature>
<dbReference type="InterPro" id="IPR039391">
    <property type="entry name" value="Phytocyanin-like"/>
</dbReference>
<dbReference type="InterPro" id="IPR003245">
    <property type="entry name" value="Phytocyanin_dom"/>
</dbReference>
<evidence type="ECO:0000256" key="2">
    <source>
        <dbReference type="SAM" id="SignalP"/>
    </source>
</evidence>
<dbReference type="Pfam" id="PF02298">
    <property type="entry name" value="Cu_bind_like"/>
    <property type="match status" value="1"/>
</dbReference>
<dbReference type="PROSITE" id="PS51485">
    <property type="entry name" value="PHYTOCYANIN"/>
    <property type="match status" value="1"/>
</dbReference>
<dbReference type="Gene3D" id="2.60.40.420">
    <property type="entry name" value="Cupredoxins - blue copper proteins"/>
    <property type="match status" value="1"/>
</dbReference>
<feature type="compositionally biased region" description="Pro residues" evidence="1">
    <location>
        <begin position="161"/>
        <end position="176"/>
    </location>
</feature>
<name>A0A7J7CG35_TRIWF</name>
<sequence>MPVAAMEMAKMALNLSVMVMLIAAAESATVYTNHTVGGPDGWFFNATTNTSATNYTAWAVSETFNLGDFLVFNTNSNQSVVQTYNESLFQSCNTDDATDDDYFLYNGGVTNFSQALTISFPLTIQGPQYYFSDAGDDGVQCSKGMAFAISVNRGLGLPPSLNQPPPPPYIEPPPDPDSAQSPPVTVNGSSDSPGNDALAFGTNVRVVLCALLFAVGALISC</sequence>